<dbReference type="GO" id="GO:0046872">
    <property type="term" value="F:metal ion binding"/>
    <property type="evidence" value="ECO:0007669"/>
    <property type="project" value="UniProtKB-KW"/>
</dbReference>
<organism evidence="3 4">
    <name type="scientific">Niveispirillum lacus</name>
    <dbReference type="NCBI Taxonomy" id="1981099"/>
    <lineage>
        <taxon>Bacteria</taxon>
        <taxon>Pseudomonadati</taxon>
        <taxon>Pseudomonadota</taxon>
        <taxon>Alphaproteobacteria</taxon>
        <taxon>Rhodospirillales</taxon>
        <taxon>Azospirillaceae</taxon>
        <taxon>Niveispirillum</taxon>
    </lineage>
</organism>
<evidence type="ECO:0000259" key="2">
    <source>
        <dbReference type="PROSITE" id="PS51819"/>
    </source>
</evidence>
<gene>
    <name evidence="3" type="ORF">CHU95_05635</name>
</gene>
<dbReference type="PANTHER" id="PTHR43048">
    <property type="entry name" value="METHYLMALONYL-COA EPIMERASE"/>
    <property type="match status" value="1"/>
</dbReference>
<keyword evidence="1" id="KW-0479">Metal-binding</keyword>
<comment type="caution">
    <text evidence="3">The sequence shown here is derived from an EMBL/GenBank/DDBJ whole genome shotgun (WGS) entry which is preliminary data.</text>
</comment>
<dbReference type="InterPro" id="IPR037523">
    <property type="entry name" value="VOC_core"/>
</dbReference>
<evidence type="ECO:0000313" key="3">
    <source>
        <dbReference type="EMBL" id="OYQ36265.1"/>
    </source>
</evidence>
<sequence length="178" mass="19274">MSRIFGPIMQNGFVVRDLEAAMRHWVEVLGVGPFYVMPRIAFAETRFRGQTVDIQMAVATAYSGDMQIELVQPLNDAPSIYQEFLAEGRQGLHHVGVATSNYAADLARAQAHGLTVLQGGATLAGTGFAYFDTAGAFQGTMVELFEATPSLMAFFAKVQAASRDWDGSNPIRRPRAAG</sequence>
<proteinExistence type="predicted"/>
<evidence type="ECO:0000256" key="1">
    <source>
        <dbReference type="ARBA" id="ARBA00022723"/>
    </source>
</evidence>
<evidence type="ECO:0000313" key="4">
    <source>
        <dbReference type="Proteomes" id="UP000216998"/>
    </source>
</evidence>
<protein>
    <recommendedName>
        <fullName evidence="2">VOC domain-containing protein</fullName>
    </recommendedName>
</protein>
<reference evidence="3 4" key="1">
    <citation type="submission" date="2017-07" db="EMBL/GenBank/DDBJ databases">
        <title>Niveispirillum cyanobacteriorum sp. nov., isolated from cyanobacterial aggregates in a eutrophic lake.</title>
        <authorList>
            <person name="Cai H."/>
        </authorList>
    </citation>
    <scope>NUCLEOTIDE SEQUENCE [LARGE SCALE GENOMIC DNA]</scope>
    <source>
        <strain evidence="4">TH1-14</strain>
    </source>
</reference>
<dbReference type="GO" id="GO:0004493">
    <property type="term" value="F:methylmalonyl-CoA epimerase activity"/>
    <property type="evidence" value="ECO:0007669"/>
    <property type="project" value="TreeGrafter"/>
</dbReference>
<dbReference type="Pfam" id="PF13669">
    <property type="entry name" value="Glyoxalase_4"/>
    <property type="match status" value="1"/>
</dbReference>
<dbReference type="RefSeq" id="WP_094454579.1">
    <property type="nucleotide sequence ID" value="NZ_NOXU01000023.1"/>
</dbReference>
<dbReference type="OrthoDB" id="9792173at2"/>
<dbReference type="PANTHER" id="PTHR43048:SF3">
    <property type="entry name" value="METHYLMALONYL-COA EPIMERASE, MITOCHONDRIAL"/>
    <property type="match status" value="1"/>
</dbReference>
<dbReference type="InterPro" id="IPR051785">
    <property type="entry name" value="MMCE/EMCE_epimerase"/>
</dbReference>
<dbReference type="Gene3D" id="3.10.180.10">
    <property type="entry name" value="2,3-Dihydroxybiphenyl 1,2-Dioxygenase, domain 1"/>
    <property type="match status" value="1"/>
</dbReference>
<dbReference type="SUPFAM" id="SSF54593">
    <property type="entry name" value="Glyoxalase/Bleomycin resistance protein/Dihydroxybiphenyl dioxygenase"/>
    <property type="match status" value="1"/>
</dbReference>
<dbReference type="EMBL" id="NOXU01000023">
    <property type="protein sequence ID" value="OYQ36265.1"/>
    <property type="molecule type" value="Genomic_DNA"/>
</dbReference>
<dbReference type="InterPro" id="IPR029068">
    <property type="entry name" value="Glyas_Bleomycin-R_OHBP_Dase"/>
</dbReference>
<keyword evidence="4" id="KW-1185">Reference proteome</keyword>
<dbReference type="PROSITE" id="PS51819">
    <property type="entry name" value="VOC"/>
    <property type="match status" value="1"/>
</dbReference>
<name>A0A255Z5U6_9PROT</name>
<dbReference type="AlphaFoldDB" id="A0A255Z5U6"/>
<accession>A0A255Z5U6</accession>
<dbReference type="Proteomes" id="UP000216998">
    <property type="component" value="Unassembled WGS sequence"/>
</dbReference>
<feature type="domain" description="VOC" evidence="2">
    <location>
        <begin position="7"/>
        <end position="147"/>
    </location>
</feature>
<dbReference type="GO" id="GO:0046491">
    <property type="term" value="P:L-methylmalonyl-CoA metabolic process"/>
    <property type="evidence" value="ECO:0007669"/>
    <property type="project" value="TreeGrafter"/>
</dbReference>